<dbReference type="AlphaFoldDB" id="A0A9J6EC24"/>
<evidence type="ECO:0000313" key="2">
    <source>
        <dbReference type="EMBL" id="KAH8031918.1"/>
    </source>
</evidence>
<keyword evidence="3" id="KW-1185">Reference proteome</keyword>
<accession>A0A9J6EC24</accession>
<reference evidence="2" key="2">
    <citation type="submission" date="2021-09" db="EMBL/GenBank/DDBJ databases">
        <authorList>
            <person name="Jia N."/>
            <person name="Wang J."/>
            <person name="Shi W."/>
            <person name="Du L."/>
            <person name="Sun Y."/>
            <person name="Zhan W."/>
            <person name="Jiang J."/>
            <person name="Wang Q."/>
            <person name="Zhang B."/>
            <person name="Ji P."/>
            <person name="Sakyi L.B."/>
            <person name="Cui X."/>
            <person name="Yuan T."/>
            <person name="Jiang B."/>
            <person name="Yang W."/>
            <person name="Lam T.T.-Y."/>
            <person name="Chang Q."/>
            <person name="Ding S."/>
            <person name="Wang X."/>
            <person name="Zhu J."/>
            <person name="Ruan X."/>
            <person name="Zhao L."/>
            <person name="Wei J."/>
            <person name="Que T."/>
            <person name="Du C."/>
            <person name="Cheng J."/>
            <person name="Dai P."/>
            <person name="Han X."/>
            <person name="Huang E."/>
            <person name="Gao Y."/>
            <person name="Liu J."/>
            <person name="Shao H."/>
            <person name="Ye R."/>
            <person name="Li L."/>
            <person name="Wei W."/>
            <person name="Wang X."/>
            <person name="Wang C."/>
            <person name="Huo Q."/>
            <person name="Li W."/>
            <person name="Guo W."/>
            <person name="Chen H."/>
            <person name="Chen S."/>
            <person name="Zhou L."/>
            <person name="Zhou L."/>
            <person name="Ni X."/>
            <person name="Tian J."/>
            <person name="Zhou Y."/>
            <person name="Sheng Y."/>
            <person name="Liu T."/>
            <person name="Pan Y."/>
            <person name="Xia L."/>
            <person name="Li J."/>
            <person name="Zhao F."/>
            <person name="Cao W."/>
        </authorList>
    </citation>
    <scope>NUCLEOTIDE SEQUENCE</scope>
    <source>
        <strain evidence="2">Rmic-2018</strain>
        <tissue evidence="2">Larvae</tissue>
    </source>
</reference>
<protein>
    <submittedName>
        <fullName evidence="2">Uncharacterized protein</fullName>
    </submittedName>
</protein>
<evidence type="ECO:0000256" key="1">
    <source>
        <dbReference type="SAM" id="MobiDB-lite"/>
    </source>
</evidence>
<sequence length="403" mass="44272">MSFNPSRRKICRLVGQMDCQSLKPRDIVNINTQREQGPAMSPSAVSSSPSGFVMHKSVSSGKSSGCRKASAAPQMSKDFPVNSKVTAGTLGPKDSTSQFLKVQMPVSLALQFMATRKLDAGELNTRQSVSLLGSDDGSKIPTTSHISRRPKPQLSLNTKAEEPGPVHSRPYEEDPIWKVWKNNHLLLTQLLKMLLRELCSISDYTKIDEPTPMAAAGLVGSGVSLDEVPVADVFATSVAASSIIGGMYDQKKVRNALHNPAWFLQLYPPMPQVKVRSPTKQLSSEAVREHIDLSIYFNKLTPQMEALTQALKLDTILRQAEALMENRLMRLKKIVGRLTHSLSDISMPIVRPVYSLHLLISCRVGITAAQQMQVCVKAQMDNGECVSMANRANVTFQIDRSSS</sequence>
<feature type="region of interest" description="Disordered" evidence="1">
    <location>
        <begin position="130"/>
        <end position="168"/>
    </location>
</feature>
<name>A0A9J6EC24_RHIMP</name>
<reference evidence="2" key="1">
    <citation type="journal article" date="2020" name="Cell">
        <title>Large-Scale Comparative Analyses of Tick Genomes Elucidate Their Genetic Diversity and Vector Capacities.</title>
        <authorList>
            <consortium name="Tick Genome and Microbiome Consortium (TIGMIC)"/>
            <person name="Jia N."/>
            <person name="Wang J."/>
            <person name="Shi W."/>
            <person name="Du L."/>
            <person name="Sun Y."/>
            <person name="Zhan W."/>
            <person name="Jiang J.F."/>
            <person name="Wang Q."/>
            <person name="Zhang B."/>
            <person name="Ji P."/>
            <person name="Bell-Sakyi L."/>
            <person name="Cui X.M."/>
            <person name="Yuan T.T."/>
            <person name="Jiang B.G."/>
            <person name="Yang W.F."/>
            <person name="Lam T.T."/>
            <person name="Chang Q.C."/>
            <person name="Ding S.J."/>
            <person name="Wang X.J."/>
            <person name="Zhu J.G."/>
            <person name="Ruan X.D."/>
            <person name="Zhao L."/>
            <person name="Wei J.T."/>
            <person name="Ye R.Z."/>
            <person name="Que T.C."/>
            <person name="Du C.H."/>
            <person name="Zhou Y.H."/>
            <person name="Cheng J.X."/>
            <person name="Dai P.F."/>
            <person name="Guo W.B."/>
            <person name="Han X.H."/>
            <person name="Huang E.J."/>
            <person name="Li L.F."/>
            <person name="Wei W."/>
            <person name="Gao Y.C."/>
            <person name="Liu J.Z."/>
            <person name="Shao H.Z."/>
            <person name="Wang X."/>
            <person name="Wang C.C."/>
            <person name="Yang T.C."/>
            <person name="Huo Q.B."/>
            <person name="Li W."/>
            <person name="Chen H.Y."/>
            <person name="Chen S.E."/>
            <person name="Zhou L.G."/>
            <person name="Ni X.B."/>
            <person name="Tian J.H."/>
            <person name="Sheng Y."/>
            <person name="Liu T."/>
            <person name="Pan Y.S."/>
            <person name="Xia L.Y."/>
            <person name="Li J."/>
            <person name="Zhao F."/>
            <person name="Cao W.C."/>
        </authorList>
    </citation>
    <scope>NUCLEOTIDE SEQUENCE</scope>
    <source>
        <strain evidence="2">Rmic-2018</strain>
    </source>
</reference>
<proteinExistence type="predicted"/>
<gene>
    <name evidence="2" type="ORF">HPB51_022116</name>
</gene>
<feature type="compositionally biased region" description="Low complexity" evidence="1">
    <location>
        <begin position="37"/>
        <end position="54"/>
    </location>
</feature>
<feature type="region of interest" description="Disordered" evidence="1">
    <location>
        <begin position="35"/>
        <end position="74"/>
    </location>
</feature>
<feature type="compositionally biased region" description="Basic and acidic residues" evidence="1">
    <location>
        <begin position="159"/>
        <end position="168"/>
    </location>
</feature>
<evidence type="ECO:0000313" key="3">
    <source>
        <dbReference type="Proteomes" id="UP000821866"/>
    </source>
</evidence>
<comment type="caution">
    <text evidence="2">The sequence shown here is derived from an EMBL/GenBank/DDBJ whole genome shotgun (WGS) entry which is preliminary data.</text>
</comment>
<organism evidence="2 3">
    <name type="scientific">Rhipicephalus microplus</name>
    <name type="common">Cattle tick</name>
    <name type="synonym">Boophilus microplus</name>
    <dbReference type="NCBI Taxonomy" id="6941"/>
    <lineage>
        <taxon>Eukaryota</taxon>
        <taxon>Metazoa</taxon>
        <taxon>Ecdysozoa</taxon>
        <taxon>Arthropoda</taxon>
        <taxon>Chelicerata</taxon>
        <taxon>Arachnida</taxon>
        <taxon>Acari</taxon>
        <taxon>Parasitiformes</taxon>
        <taxon>Ixodida</taxon>
        <taxon>Ixodoidea</taxon>
        <taxon>Ixodidae</taxon>
        <taxon>Rhipicephalinae</taxon>
        <taxon>Rhipicephalus</taxon>
        <taxon>Boophilus</taxon>
    </lineage>
</organism>
<dbReference type="Proteomes" id="UP000821866">
    <property type="component" value="Chromosome 3"/>
</dbReference>
<dbReference type="EMBL" id="JABSTU010000005">
    <property type="protein sequence ID" value="KAH8031918.1"/>
    <property type="molecule type" value="Genomic_DNA"/>
</dbReference>